<keyword evidence="3" id="KW-1185">Reference proteome</keyword>
<dbReference type="AlphaFoldDB" id="A0A2G5TGM4"/>
<comment type="caution">
    <text evidence="2">The sequence shown here is derived from an EMBL/GenBank/DDBJ whole genome shotgun (WGS) entry which is preliminary data.</text>
</comment>
<gene>
    <name evidence="2" type="primary">Cnig_chr_V.g18999</name>
    <name evidence="2" type="ORF">B9Z55_018999</name>
</gene>
<sequence>MEAVVKYCALDLIEKAAAAGQSIDWSSVSFECARTLIPEAIEQIAKHKETIAAKTVELAAGASMSAWQWVAIGILFISVVFLGILSFNQSRAITHVKNNYQSLKDRFPGRVETEEVTGQWYLFFFYKKTVTKHRISAV</sequence>
<reference evidence="3" key="1">
    <citation type="submission" date="2017-10" db="EMBL/GenBank/DDBJ databases">
        <title>Rapid genome shrinkage in a self-fertile nematode reveals novel sperm competition proteins.</title>
        <authorList>
            <person name="Yin D."/>
            <person name="Schwarz E.M."/>
            <person name="Thomas C.G."/>
            <person name="Felde R.L."/>
            <person name="Korf I.F."/>
            <person name="Cutter A.D."/>
            <person name="Schartner C.M."/>
            <person name="Ralston E.J."/>
            <person name="Meyer B.J."/>
            <person name="Haag E.S."/>
        </authorList>
    </citation>
    <scope>NUCLEOTIDE SEQUENCE [LARGE SCALE GENOMIC DNA]</scope>
    <source>
        <strain evidence="3">JU1422</strain>
    </source>
</reference>
<feature type="transmembrane region" description="Helical" evidence="1">
    <location>
        <begin position="66"/>
        <end position="87"/>
    </location>
</feature>
<name>A0A2G5TGM4_9PELO</name>
<dbReference type="Proteomes" id="UP000230233">
    <property type="component" value="Chromosome V"/>
</dbReference>
<protein>
    <submittedName>
        <fullName evidence="2">Uncharacterized protein</fullName>
    </submittedName>
</protein>
<evidence type="ECO:0000313" key="2">
    <source>
        <dbReference type="EMBL" id="PIC26419.1"/>
    </source>
</evidence>
<keyword evidence="1" id="KW-1133">Transmembrane helix</keyword>
<keyword evidence="1" id="KW-0812">Transmembrane</keyword>
<accession>A0A2G5TGM4</accession>
<evidence type="ECO:0000256" key="1">
    <source>
        <dbReference type="SAM" id="Phobius"/>
    </source>
</evidence>
<evidence type="ECO:0000313" key="3">
    <source>
        <dbReference type="Proteomes" id="UP000230233"/>
    </source>
</evidence>
<organism evidence="2 3">
    <name type="scientific">Caenorhabditis nigoni</name>
    <dbReference type="NCBI Taxonomy" id="1611254"/>
    <lineage>
        <taxon>Eukaryota</taxon>
        <taxon>Metazoa</taxon>
        <taxon>Ecdysozoa</taxon>
        <taxon>Nematoda</taxon>
        <taxon>Chromadorea</taxon>
        <taxon>Rhabditida</taxon>
        <taxon>Rhabditina</taxon>
        <taxon>Rhabditomorpha</taxon>
        <taxon>Rhabditoidea</taxon>
        <taxon>Rhabditidae</taxon>
        <taxon>Peloderinae</taxon>
        <taxon>Caenorhabditis</taxon>
    </lineage>
</organism>
<keyword evidence="1" id="KW-0472">Membrane</keyword>
<proteinExistence type="predicted"/>
<dbReference type="EMBL" id="PDUG01000005">
    <property type="protein sequence ID" value="PIC26419.1"/>
    <property type="molecule type" value="Genomic_DNA"/>
</dbReference>